<keyword evidence="3 6" id="KW-1133">Transmembrane helix</keyword>
<sequence length="379" mass="41725">MGPYGMGFPTDEVANNGWRLYILSVVMIISAGLFVVARIATRISVSQLGWDDAAVVGSLLMSLMVSICMQLAIENGYGMHKADLDTDQLRLALKLFFFAQTPYKISVCLNKVAAILFCLRIFISQNFRIAAFIVMGIIVAWSIGGVGATIWQCVPIAGAWNKSLGARCINSDRFWVAYAVMNVLTDVMVLVLPLPSVLRLQLKLREKLLLCGIFLMGGFVTITSILRTTSVQNSLRNREDITFNFIDRGIWTLLEINLGIISACLPVLKQPLARMFPRIFGSRVGTYGANTNRSQPLASMDRGGVFALDKLVHLQKQNEFTVSATGGHQQYVGRTSDEQGIISASKSSDIDVDGSDLPPKNTILKRVEVSRTSFQTDRT</sequence>
<dbReference type="PANTHER" id="PTHR33048:SF47">
    <property type="entry name" value="INTEGRAL MEMBRANE PROTEIN-RELATED"/>
    <property type="match status" value="1"/>
</dbReference>
<comment type="similarity">
    <text evidence="5">Belongs to the SAT4 family.</text>
</comment>
<dbReference type="InterPro" id="IPR052337">
    <property type="entry name" value="SAT4-like"/>
</dbReference>
<evidence type="ECO:0000256" key="6">
    <source>
        <dbReference type="SAM" id="Phobius"/>
    </source>
</evidence>
<evidence type="ECO:0000256" key="3">
    <source>
        <dbReference type="ARBA" id="ARBA00022989"/>
    </source>
</evidence>
<evidence type="ECO:0000256" key="4">
    <source>
        <dbReference type="ARBA" id="ARBA00023136"/>
    </source>
</evidence>
<feature type="domain" description="Rhodopsin" evidence="7">
    <location>
        <begin position="37"/>
        <end position="274"/>
    </location>
</feature>
<keyword evidence="4 6" id="KW-0472">Membrane</keyword>
<dbReference type="Proteomes" id="UP000770015">
    <property type="component" value="Unassembled WGS sequence"/>
</dbReference>
<comment type="subcellular location">
    <subcellularLocation>
        <location evidence="1">Membrane</location>
        <topology evidence="1">Multi-pass membrane protein</topology>
    </subcellularLocation>
</comment>
<dbReference type="PANTHER" id="PTHR33048">
    <property type="entry name" value="PTH11-LIKE INTEGRAL MEMBRANE PROTEIN (AFU_ORTHOLOGUE AFUA_5G11245)"/>
    <property type="match status" value="1"/>
</dbReference>
<feature type="transmembrane region" description="Helical" evidence="6">
    <location>
        <begin position="53"/>
        <end position="73"/>
    </location>
</feature>
<accession>A0A9P8VAY9</accession>
<organism evidence="8 9">
    <name type="scientific">Plectosphaerella plurivora</name>
    <dbReference type="NCBI Taxonomy" id="936078"/>
    <lineage>
        <taxon>Eukaryota</taxon>
        <taxon>Fungi</taxon>
        <taxon>Dikarya</taxon>
        <taxon>Ascomycota</taxon>
        <taxon>Pezizomycotina</taxon>
        <taxon>Sordariomycetes</taxon>
        <taxon>Hypocreomycetidae</taxon>
        <taxon>Glomerellales</taxon>
        <taxon>Plectosphaerellaceae</taxon>
        <taxon>Plectosphaerella</taxon>
    </lineage>
</organism>
<feature type="transmembrane region" description="Helical" evidence="6">
    <location>
        <begin position="174"/>
        <end position="196"/>
    </location>
</feature>
<evidence type="ECO:0000256" key="1">
    <source>
        <dbReference type="ARBA" id="ARBA00004141"/>
    </source>
</evidence>
<evidence type="ECO:0000313" key="9">
    <source>
        <dbReference type="Proteomes" id="UP000770015"/>
    </source>
</evidence>
<proteinExistence type="inferred from homology"/>
<keyword evidence="2 6" id="KW-0812">Transmembrane</keyword>
<dbReference type="OrthoDB" id="5278984at2759"/>
<evidence type="ECO:0000256" key="5">
    <source>
        <dbReference type="ARBA" id="ARBA00038359"/>
    </source>
</evidence>
<dbReference type="AlphaFoldDB" id="A0A9P8VAY9"/>
<protein>
    <submittedName>
        <fullName evidence="8">Integral membrane protein</fullName>
    </submittedName>
</protein>
<comment type="caution">
    <text evidence="8">The sequence shown here is derived from an EMBL/GenBank/DDBJ whole genome shotgun (WGS) entry which is preliminary data.</text>
</comment>
<feature type="transmembrane region" description="Helical" evidence="6">
    <location>
        <begin position="20"/>
        <end position="41"/>
    </location>
</feature>
<dbReference type="GO" id="GO:0016020">
    <property type="term" value="C:membrane"/>
    <property type="evidence" value="ECO:0007669"/>
    <property type="project" value="UniProtKB-SubCell"/>
</dbReference>
<name>A0A9P8VAY9_9PEZI</name>
<evidence type="ECO:0000256" key="2">
    <source>
        <dbReference type="ARBA" id="ARBA00022692"/>
    </source>
</evidence>
<dbReference type="Pfam" id="PF20684">
    <property type="entry name" value="Fung_rhodopsin"/>
    <property type="match status" value="1"/>
</dbReference>
<reference evidence="8" key="1">
    <citation type="journal article" date="2021" name="Nat. Commun.">
        <title>Genetic determinants of endophytism in the Arabidopsis root mycobiome.</title>
        <authorList>
            <person name="Mesny F."/>
            <person name="Miyauchi S."/>
            <person name="Thiergart T."/>
            <person name="Pickel B."/>
            <person name="Atanasova L."/>
            <person name="Karlsson M."/>
            <person name="Huettel B."/>
            <person name="Barry K.W."/>
            <person name="Haridas S."/>
            <person name="Chen C."/>
            <person name="Bauer D."/>
            <person name="Andreopoulos W."/>
            <person name="Pangilinan J."/>
            <person name="LaButti K."/>
            <person name="Riley R."/>
            <person name="Lipzen A."/>
            <person name="Clum A."/>
            <person name="Drula E."/>
            <person name="Henrissat B."/>
            <person name="Kohler A."/>
            <person name="Grigoriev I.V."/>
            <person name="Martin F.M."/>
            <person name="Hacquard S."/>
        </authorList>
    </citation>
    <scope>NUCLEOTIDE SEQUENCE</scope>
    <source>
        <strain evidence="8">MPI-SDFR-AT-0117</strain>
    </source>
</reference>
<feature type="transmembrane region" description="Helical" evidence="6">
    <location>
        <begin position="208"/>
        <end position="229"/>
    </location>
</feature>
<gene>
    <name evidence="8" type="ORF">F5X68DRAFT_241274</name>
</gene>
<keyword evidence="9" id="KW-1185">Reference proteome</keyword>
<feature type="transmembrane region" description="Helical" evidence="6">
    <location>
        <begin position="103"/>
        <end position="123"/>
    </location>
</feature>
<evidence type="ECO:0000313" key="8">
    <source>
        <dbReference type="EMBL" id="KAH6685939.1"/>
    </source>
</evidence>
<dbReference type="InterPro" id="IPR049326">
    <property type="entry name" value="Rhodopsin_dom_fungi"/>
</dbReference>
<feature type="transmembrane region" description="Helical" evidence="6">
    <location>
        <begin position="130"/>
        <end position="154"/>
    </location>
</feature>
<feature type="transmembrane region" description="Helical" evidence="6">
    <location>
        <begin position="249"/>
        <end position="268"/>
    </location>
</feature>
<evidence type="ECO:0000259" key="7">
    <source>
        <dbReference type="Pfam" id="PF20684"/>
    </source>
</evidence>
<dbReference type="EMBL" id="JAGSXJ010000014">
    <property type="protein sequence ID" value="KAH6685939.1"/>
    <property type="molecule type" value="Genomic_DNA"/>
</dbReference>